<organism evidence="9">
    <name type="scientific">Ignisphaera aggregans</name>
    <dbReference type="NCBI Taxonomy" id="334771"/>
    <lineage>
        <taxon>Archaea</taxon>
        <taxon>Thermoproteota</taxon>
        <taxon>Thermoprotei</taxon>
        <taxon>Desulfurococcales</taxon>
        <taxon>Desulfurococcaceae</taxon>
        <taxon>Ignisphaera</taxon>
    </lineage>
</organism>
<keyword evidence="2" id="KW-0963">Cytoplasm</keyword>
<dbReference type="PANTHER" id="PTHR43317">
    <property type="entry name" value="THERMOSPERMINE SYNTHASE ACAULIS5"/>
    <property type="match status" value="1"/>
</dbReference>
<comment type="similarity">
    <text evidence="1 6">Belongs to the spermidine/spermine synthase family.</text>
</comment>
<sequence length="279" mass="31814">MLGIVAVQGVGKGSYMLVKVKNLLVVKRSRYQEIIVADVEDFGRCLILDGYIQSTEVDEHIYHESLVQPAMLLHPKPSKVLIIGGGEGATLREVLKHKTVEKAVMVDIDEDVVAISKDFMHKFHENAFNDPRTNVVIADGYKFLEEAQESYDVIILDLTDPYASDIATKLYTEQFYKIVYNRLTDDGVMVTQAGSAFFYNDVYNRVANAVRNVYPYYAEYQVWIPSFGYACNFIIGSKRYNPYEYLTKERIDAIIAERGVKTRFINGTRIEALLRIGIY</sequence>
<dbReference type="GO" id="GO:0008295">
    <property type="term" value="P:spermidine biosynthetic process"/>
    <property type="evidence" value="ECO:0007669"/>
    <property type="project" value="UniProtKB-UniRule"/>
</dbReference>
<dbReference type="Pfam" id="PF01564">
    <property type="entry name" value="Spermine_synth"/>
    <property type="match status" value="1"/>
</dbReference>
<feature type="active site" description="Proton acceptor" evidence="6 7">
    <location>
        <position position="157"/>
    </location>
</feature>
<feature type="binding site" evidence="6">
    <location>
        <position position="32"/>
    </location>
    <ligand>
        <name>S-methyl-5'-thioadenosine</name>
        <dbReference type="ChEBI" id="CHEBI:17509"/>
    </ligand>
</feature>
<feature type="domain" description="PABS" evidence="8">
    <location>
        <begin position="1"/>
        <end position="238"/>
    </location>
</feature>
<dbReference type="PROSITE" id="PS51006">
    <property type="entry name" value="PABS_2"/>
    <property type="match status" value="1"/>
</dbReference>
<dbReference type="NCBIfam" id="NF002010">
    <property type="entry name" value="PRK00811.1"/>
    <property type="match status" value="1"/>
</dbReference>
<comment type="subunit">
    <text evidence="6">Homodimer or homotetramer.</text>
</comment>
<evidence type="ECO:0000313" key="9">
    <source>
        <dbReference type="EMBL" id="HEW53345.1"/>
    </source>
</evidence>
<feature type="binding site" evidence="6">
    <location>
        <position position="107"/>
    </location>
    <ligand>
        <name>S-methyl-5'-thioadenosine</name>
        <dbReference type="ChEBI" id="CHEBI:17509"/>
    </ligand>
</feature>
<keyword evidence="6" id="KW-0745">Spermidine biosynthesis</keyword>
<protein>
    <recommendedName>
        <fullName evidence="6">Polyamine aminopropyltransferase</fullName>
    </recommendedName>
    <alternativeName>
        <fullName evidence="6">Putrescine aminopropyltransferase</fullName>
        <shortName evidence="6">PAPT</shortName>
    </alternativeName>
    <alternativeName>
        <fullName evidence="6">Spermidine synthase</fullName>
        <shortName evidence="6">SPDS</shortName>
        <shortName evidence="6">SPDSY</shortName>
        <ecNumber evidence="6">2.5.1.16</ecNumber>
    </alternativeName>
</protein>
<dbReference type="InterPro" id="IPR030374">
    <property type="entry name" value="PABS"/>
</dbReference>
<feature type="binding site" evidence="6">
    <location>
        <begin position="139"/>
        <end position="140"/>
    </location>
    <ligand>
        <name>S-methyl-5'-thioadenosine</name>
        <dbReference type="ChEBI" id="CHEBI:17509"/>
    </ligand>
</feature>
<dbReference type="Gene3D" id="3.40.50.150">
    <property type="entry name" value="Vaccinia Virus protein VP39"/>
    <property type="match status" value="1"/>
</dbReference>
<proteinExistence type="inferred from homology"/>
<dbReference type="AlphaFoldDB" id="A0A7C2ZVJ2"/>
<dbReference type="HAMAP" id="MF_00198">
    <property type="entry name" value="Spermidine_synth"/>
    <property type="match status" value="1"/>
</dbReference>
<comment type="catalytic activity">
    <reaction evidence="5">
        <text>S-adenosyl 3-(methylsulfanyl)propylamine + spermidine = thermospermine + S-methyl-5'-thioadenosine + H(+)</text>
        <dbReference type="Rhea" id="RHEA:30515"/>
        <dbReference type="ChEBI" id="CHEBI:15378"/>
        <dbReference type="ChEBI" id="CHEBI:17509"/>
        <dbReference type="ChEBI" id="CHEBI:57443"/>
        <dbReference type="ChEBI" id="CHEBI:57834"/>
        <dbReference type="ChEBI" id="CHEBI:59903"/>
        <dbReference type="EC" id="2.5.1.79"/>
    </reaction>
</comment>
<reference evidence="9" key="1">
    <citation type="journal article" date="2020" name="mSystems">
        <title>Genome- and Community-Level Interaction Insights into Carbon Utilization and Element Cycling Functions of Hydrothermarchaeota in Hydrothermal Sediment.</title>
        <authorList>
            <person name="Zhou Z."/>
            <person name="Liu Y."/>
            <person name="Xu W."/>
            <person name="Pan J."/>
            <person name="Luo Z.H."/>
            <person name="Li M."/>
        </authorList>
    </citation>
    <scope>NUCLEOTIDE SEQUENCE [LARGE SCALE GENOMIC DNA]</scope>
    <source>
        <strain evidence="9">SpSt-16</strain>
    </source>
</reference>
<evidence type="ECO:0000256" key="3">
    <source>
        <dbReference type="ARBA" id="ARBA00022679"/>
    </source>
</evidence>
<dbReference type="SUPFAM" id="SSF53335">
    <property type="entry name" value="S-adenosyl-L-methionine-dependent methyltransferases"/>
    <property type="match status" value="1"/>
</dbReference>
<dbReference type="GO" id="GO:0050314">
    <property type="term" value="F:sym-norspermidine synthase activity"/>
    <property type="evidence" value="ECO:0007669"/>
    <property type="project" value="UniProtKB-ARBA"/>
</dbReference>
<gene>
    <name evidence="6" type="primary">speE</name>
    <name evidence="9" type="ORF">ENO77_04190</name>
</gene>
<comment type="function">
    <text evidence="6">Catalyzes the irreversible transfer of a propylamine group from the amino donor S-adenosylmethioninamine (decarboxy-AdoMet) to putrescine (1,4-diaminobutane) to yield spermidine.</text>
</comment>
<feature type="binding site" evidence="6">
    <location>
        <position position="87"/>
    </location>
    <ligand>
        <name>spermidine</name>
        <dbReference type="ChEBI" id="CHEBI:57834"/>
    </ligand>
</feature>
<dbReference type="Pfam" id="PF17284">
    <property type="entry name" value="Spermine_synt_N"/>
    <property type="match status" value="1"/>
</dbReference>
<keyword evidence="4 6" id="KW-0620">Polyamine biosynthesis</keyword>
<evidence type="ECO:0000256" key="2">
    <source>
        <dbReference type="ARBA" id="ARBA00022490"/>
    </source>
</evidence>
<dbReference type="Gene3D" id="2.30.140.10">
    <property type="entry name" value="Spermidine synthase, tetramerisation domain"/>
    <property type="match status" value="1"/>
</dbReference>
<comment type="catalytic activity">
    <reaction evidence="6">
        <text>S-adenosyl 3-(methylsulfanyl)propylamine + putrescine = S-methyl-5'-thioadenosine + spermidine + H(+)</text>
        <dbReference type="Rhea" id="RHEA:12721"/>
        <dbReference type="ChEBI" id="CHEBI:15378"/>
        <dbReference type="ChEBI" id="CHEBI:17509"/>
        <dbReference type="ChEBI" id="CHEBI:57443"/>
        <dbReference type="ChEBI" id="CHEBI:57834"/>
        <dbReference type="ChEBI" id="CHEBI:326268"/>
        <dbReference type="EC" id="2.5.1.16"/>
    </reaction>
</comment>
<evidence type="ECO:0000256" key="6">
    <source>
        <dbReference type="HAMAP-Rule" id="MF_00198"/>
    </source>
</evidence>
<dbReference type="InterPro" id="IPR030373">
    <property type="entry name" value="PABS_CS"/>
</dbReference>
<dbReference type="EC" id="2.5.1.16" evidence="6"/>
<comment type="pathway">
    <text evidence="6">Amine and polyamine biosynthesis; spermidine biosynthesis; spermidine from putrescine: step 1/1.</text>
</comment>
<evidence type="ECO:0000256" key="7">
    <source>
        <dbReference type="PROSITE-ProRule" id="PRU00354"/>
    </source>
</evidence>
<dbReference type="GO" id="GO:0010487">
    <property type="term" value="F:thermospermine synthase activity"/>
    <property type="evidence" value="ECO:0007669"/>
    <property type="project" value="UniProtKB-EC"/>
</dbReference>
<accession>A0A7C2ZVJ2</accession>
<dbReference type="InterPro" id="IPR037163">
    <property type="entry name" value="Spermidine_synt_N_sf"/>
</dbReference>
<dbReference type="PROSITE" id="PS01330">
    <property type="entry name" value="PABS_1"/>
    <property type="match status" value="1"/>
</dbReference>
<name>A0A7C2ZVJ2_9CREN</name>
<evidence type="ECO:0000256" key="1">
    <source>
        <dbReference type="ARBA" id="ARBA00007867"/>
    </source>
</evidence>
<dbReference type="UniPathway" id="UPA00248">
    <property type="reaction ID" value="UER00314"/>
</dbReference>
<dbReference type="PANTHER" id="PTHR43317:SF1">
    <property type="entry name" value="THERMOSPERMINE SYNTHASE ACAULIS5"/>
    <property type="match status" value="1"/>
</dbReference>
<dbReference type="GO" id="GO:0004766">
    <property type="term" value="F:spermidine synthase activity"/>
    <property type="evidence" value="ECO:0007669"/>
    <property type="project" value="UniProtKB-UniRule"/>
</dbReference>
<keyword evidence="3 6" id="KW-0808">Transferase</keyword>
<dbReference type="EMBL" id="DSGT01000011">
    <property type="protein sequence ID" value="HEW53345.1"/>
    <property type="molecule type" value="Genomic_DNA"/>
</dbReference>
<evidence type="ECO:0000259" key="8">
    <source>
        <dbReference type="PROSITE" id="PS51006"/>
    </source>
</evidence>
<feature type="binding site" evidence="6">
    <location>
        <position position="63"/>
    </location>
    <ligand>
        <name>spermidine</name>
        <dbReference type="ChEBI" id="CHEBI:57834"/>
    </ligand>
</feature>
<dbReference type="InterPro" id="IPR035246">
    <property type="entry name" value="Spermidine_synt_N"/>
</dbReference>
<dbReference type="InterPro" id="IPR001045">
    <property type="entry name" value="Spermi_synthase"/>
</dbReference>
<dbReference type="InterPro" id="IPR029063">
    <property type="entry name" value="SAM-dependent_MTases_sf"/>
</dbReference>
<evidence type="ECO:0000256" key="4">
    <source>
        <dbReference type="ARBA" id="ARBA00023115"/>
    </source>
</evidence>
<dbReference type="CDD" id="cd02440">
    <property type="entry name" value="AdoMet_MTases"/>
    <property type="match status" value="1"/>
</dbReference>
<comment type="caution">
    <text evidence="9">The sequence shown here is derived from an EMBL/GenBank/DDBJ whole genome shotgun (WGS) entry which is preliminary data.</text>
</comment>
<evidence type="ECO:0000256" key="5">
    <source>
        <dbReference type="ARBA" id="ARBA00048874"/>
    </source>
</evidence>
<dbReference type="FunFam" id="3.40.50.150:FF:000088">
    <property type="entry name" value="Polyamine aminopropyltransferase"/>
    <property type="match status" value="1"/>
</dbReference>
<comment type="caution">
    <text evidence="6">Lacks conserved residue(s) required for the propagation of feature annotation.</text>
</comment>